<proteinExistence type="predicted"/>
<comment type="caution">
    <text evidence="1">The sequence shown here is derived from an EMBL/GenBank/DDBJ whole genome shotgun (WGS) entry which is preliminary data.</text>
</comment>
<protein>
    <submittedName>
        <fullName evidence="1">Uncharacterized protein</fullName>
    </submittedName>
</protein>
<dbReference type="Proteomes" id="UP001203297">
    <property type="component" value="Unassembled WGS sequence"/>
</dbReference>
<dbReference type="AlphaFoldDB" id="A0AAD4M2Q7"/>
<organism evidence="1 2">
    <name type="scientific">Multifurca ochricompacta</name>
    <dbReference type="NCBI Taxonomy" id="376703"/>
    <lineage>
        <taxon>Eukaryota</taxon>
        <taxon>Fungi</taxon>
        <taxon>Dikarya</taxon>
        <taxon>Basidiomycota</taxon>
        <taxon>Agaricomycotina</taxon>
        <taxon>Agaricomycetes</taxon>
        <taxon>Russulales</taxon>
        <taxon>Russulaceae</taxon>
        <taxon>Multifurca</taxon>
    </lineage>
</organism>
<reference evidence="1" key="1">
    <citation type="journal article" date="2022" name="New Phytol.">
        <title>Evolutionary transition to the ectomycorrhizal habit in the genomes of a hyperdiverse lineage of mushroom-forming fungi.</title>
        <authorList>
            <person name="Looney B."/>
            <person name="Miyauchi S."/>
            <person name="Morin E."/>
            <person name="Drula E."/>
            <person name="Courty P.E."/>
            <person name="Kohler A."/>
            <person name="Kuo A."/>
            <person name="LaButti K."/>
            <person name="Pangilinan J."/>
            <person name="Lipzen A."/>
            <person name="Riley R."/>
            <person name="Andreopoulos W."/>
            <person name="He G."/>
            <person name="Johnson J."/>
            <person name="Nolan M."/>
            <person name="Tritt A."/>
            <person name="Barry K.W."/>
            <person name="Grigoriev I.V."/>
            <person name="Nagy L.G."/>
            <person name="Hibbett D."/>
            <person name="Henrissat B."/>
            <person name="Matheny P.B."/>
            <person name="Labbe J."/>
            <person name="Martin F.M."/>
        </authorList>
    </citation>
    <scope>NUCLEOTIDE SEQUENCE</scope>
    <source>
        <strain evidence="1">BPL690</strain>
    </source>
</reference>
<sequence>MIPYLSANLAPLVFSCSIEHSINHHRTHYNLLPTFDNIMSQHHPKPPPISHLHAIADHRVAPEPFELPSYQSNNNANPTEVTISQTLSYNFSRGQVPQPPTQPGQRAFVVPRELIIVPSGFPGANSRARQPAVGPQPHRIPGNSAEIMPRQAVPPTVPGSYIAEISKGNVGDHYIWNEAFLAQLVEFERLILRGIGEKGKAFWKLWVDLQEPGLSLRDKEKRHRFMARGLRAYPWYKGDESVEEAVKMMRNIDELYKTFAAKKYAQHVHWVLTRPTPGVTVMDFLEAAGRQRAQAQAQAPPQ</sequence>
<gene>
    <name evidence="1" type="ORF">B0F90DRAFT_1726192</name>
</gene>
<dbReference type="EMBL" id="WTXG01000020">
    <property type="protein sequence ID" value="KAI0300040.1"/>
    <property type="molecule type" value="Genomic_DNA"/>
</dbReference>
<name>A0AAD4M2Q7_9AGAM</name>
<accession>A0AAD4M2Q7</accession>
<evidence type="ECO:0000313" key="2">
    <source>
        <dbReference type="Proteomes" id="UP001203297"/>
    </source>
</evidence>
<evidence type="ECO:0000313" key="1">
    <source>
        <dbReference type="EMBL" id="KAI0300040.1"/>
    </source>
</evidence>
<keyword evidence="2" id="KW-1185">Reference proteome</keyword>